<accession>A0A0D2FY19</accession>
<evidence type="ECO:0000256" key="1">
    <source>
        <dbReference type="SAM" id="MobiDB-lite"/>
    </source>
</evidence>
<dbReference type="HOGENOM" id="CLU_032147_0_0_1"/>
<proteinExistence type="predicted"/>
<evidence type="ECO:0008006" key="4">
    <source>
        <dbReference type="Google" id="ProtNLM"/>
    </source>
</evidence>
<feature type="compositionally biased region" description="Basic residues" evidence="1">
    <location>
        <begin position="33"/>
        <end position="51"/>
    </location>
</feature>
<dbReference type="Proteomes" id="UP000054266">
    <property type="component" value="Unassembled WGS sequence"/>
</dbReference>
<name>A0A0D2FY19_9EURO</name>
<dbReference type="STRING" id="5601.A0A0D2FY19"/>
<evidence type="ECO:0000313" key="2">
    <source>
        <dbReference type="EMBL" id="KIW73408.1"/>
    </source>
</evidence>
<evidence type="ECO:0000313" key="3">
    <source>
        <dbReference type="Proteomes" id="UP000054266"/>
    </source>
</evidence>
<keyword evidence="3" id="KW-1185">Reference proteome</keyword>
<feature type="compositionally biased region" description="Basic and acidic residues" evidence="1">
    <location>
        <begin position="52"/>
        <end position="64"/>
    </location>
</feature>
<feature type="compositionally biased region" description="Basic and acidic residues" evidence="1">
    <location>
        <begin position="9"/>
        <end position="22"/>
    </location>
</feature>
<gene>
    <name evidence="2" type="ORF">PV04_01530</name>
</gene>
<reference evidence="2 3" key="1">
    <citation type="submission" date="2015-01" db="EMBL/GenBank/DDBJ databases">
        <title>The Genome Sequence of Capronia semiimmersa CBS27337.</title>
        <authorList>
            <consortium name="The Broad Institute Genomics Platform"/>
            <person name="Cuomo C."/>
            <person name="de Hoog S."/>
            <person name="Gorbushina A."/>
            <person name="Stielow B."/>
            <person name="Teixiera M."/>
            <person name="Abouelleil A."/>
            <person name="Chapman S.B."/>
            <person name="Priest M."/>
            <person name="Young S.K."/>
            <person name="Wortman J."/>
            <person name="Nusbaum C."/>
            <person name="Birren B."/>
        </authorList>
    </citation>
    <scope>NUCLEOTIDE SEQUENCE [LARGE SCALE GENOMIC DNA]</scope>
    <source>
        <strain evidence="2 3">CBS 27337</strain>
    </source>
</reference>
<organism evidence="2 3">
    <name type="scientific">Phialophora macrospora</name>
    <dbReference type="NCBI Taxonomy" id="1851006"/>
    <lineage>
        <taxon>Eukaryota</taxon>
        <taxon>Fungi</taxon>
        <taxon>Dikarya</taxon>
        <taxon>Ascomycota</taxon>
        <taxon>Pezizomycotina</taxon>
        <taxon>Eurotiomycetes</taxon>
        <taxon>Chaetothyriomycetidae</taxon>
        <taxon>Chaetothyriales</taxon>
        <taxon>Herpotrichiellaceae</taxon>
        <taxon>Phialophora</taxon>
    </lineage>
</organism>
<dbReference type="PANTHER" id="PTHR37540:SF5">
    <property type="entry name" value="TRANSCRIPTION FACTOR DOMAIN-CONTAINING PROTEIN"/>
    <property type="match status" value="1"/>
</dbReference>
<dbReference type="EMBL" id="KN846956">
    <property type="protein sequence ID" value="KIW73408.1"/>
    <property type="molecule type" value="Genomic_DNA"/>
</dbReference>
<dbReference type="AlphaFoldDB" id="A0A0D2FY19"/>
<dbReference type="PANTHER" id="PTHR37540">
    <property type="entry name" value="TRANSCRIPTION FACTOR (ACR-2), PUTATIVE-RELATED-RELATED"/>
    <property type="match status" value="1"/>
</dbReference>
<protein>
    <recommendedName>
        <fullName evidence="4">BZIP domain-containing protein</fullName>
    </recommendedName>
</protein>
<feature type="region of interest" description="Disordered" evidence="1">
    <location>
        <begin position="1"/>
        <end position="85"/>
    </location>
</feature>
<sequence length="589" mass="66476">MESQGSRIIYERRLPKEARREEDDWGGLSEARARRRIQNRLHQRAYRRRRAAEREAKKASDPCRPRKRVSLQEPPSVPQCIGSSSQVTPVSLRSQTVFQQITSAAPTAECAALLSDQRVQRLHRYASAVLWPSFKHYSLETNESLTAAFFRLSLMDELLLNSFIWPAAIAMSMHLPQTSTENNAVMLACQSRALKIIREHINRNDISDSVIFAVLALTISDTNPSLAMQEDAADCSGGFDPPLQSMGWLQYLSRLRWTASHMDALKRLVAARKGLQNITTPGVAEQVQSTDILQASLSLTPPSFTLNRLYQHVLENQMKLIRPPRERIDDVFPAVTDTDFKDLLLDMRMYCRQLERIADGTDNDSLQTLSDTSVSWETNVSRNIIQYRLLCLPRYQDDDEELCRLGALIFSYGVVYPVARRKPMDILVEQLRTALECHRALVFSTATSKSNATKAQLVDGEPVTETELQKSPGAVASGRKSQPEFRLWIAIVGALAAKNTEHEVFFADLTRLLLAEMGLVDFMQLKHLVRKYLWLGKACDTAVFELWTKTKGSRAADIAPVQLEPSQQPVMKPHDVKETYSLICTGCSP</sequence>